<accession>A0A4Y9YSA3</accession>
<feature type="region of interest" description="Disordered" evidence="1">
    <location>
        <begin position="68"/>
        <end position="88"/>
    </location>
</feature>
<sequence>MSRPSISSRPPVSSLHAGSAGPVGYLPEPDAAIERAWGAMSNDNLFPVEQYIGPHIAVPFPNIRAIDPGSPNSSTASSPGASSKSSEASVADSGYGGAVVASCVDSAIAYTSPKDGAEFILDTMGRPVKGAVEELARAFVNRGSLSTEKAIAVARMCDAVEKAMDERWLPEMRKAFSGGVRVTVLKLIREHWAPGGANRMVAHCLRHDTYRSCRAQGLILMQFLGSLFCRKVAAGDDVFIVLGMLIQAPPSVDRIEAMHALIQHCNDRLCRKRHADWMWTFRTDVSKVEGNMYAWGSGGSTVHLVQDILKIIDKWYAIQIAKNMTEKNDSYLGHHEILESRRRQLAWYKHNDVLPKLFYRLPEADKKKVGSMMRRTTRLVHAVWMKEIAIVFDIECGEECSMDRLGPTATHARRGKGYKIPASMRSITSLRCPSQRRGMTAPARRCLGILITMRIVLTEEACCGEEQWSDEREAWPGRIEAGTAISFIR</sequence>
<comment type="caution">
    <text evidence="2">The sequence shown here is derived from an EMBL/GenBank/DDBJ whole genome shotgun (WGS) entry which is preliminary data.</text>
</comment>
<gene>
    <name evidence="2" type="ORF">EVG20_g5895</name>
</gene>
<keyword evidence="3" id="KW-1185">Reference proteome</keyword>
<feature type="compositionally biased region" description="Low complexity" evidence="1">
    <location>
        <begin position="1"/>
        <end position="14"/>
    </location>
</feature>
<reference evidence="2 3" key="1">
    <citation type="submission" date="2019-02" db="EMBL/GenBank/DDBJ databases">
        <title>Genome sequencing of the rare red list fungi Dentipellis fragilis.</title>
        <authorList>
            <person name="Buettner E."/>
            <person name="Kellner H."/>
        </authorList>
    </citation>
    <scope>NUCLEOTIDE SEQUENCE [LARGE SCALE GENOMIC DNA]</scope>
    <source>
        <strain evidence="2 3">DSM 105465</strain>
    </source>
</reference>
<feature type="region of interest" description="Disordered" evidence="1">
    <location>
        <begin position="1"/>
        <end position="21"/>
    </location>
</feature>
<dbReference type="OrthoDB" id="3042036at2759"/>
<evidence type="ECO:0000313" key="3">
    <source>
        <dbReference type="Proteomes" id="UP000298327"/>
    </source>
</evidence>
<evidence type="ECO:0000313" key="2">
    <source>
        <dbReference type="EMBL" id="TFY64578.1"/>
    </source>
</evidence>
<dbReference type="AlphaFoldDB" id="A0A4Y9YSA3"/>
<evidence type="ECO:0000256" key="1">
    <source>
        <dbReference type="SAM" id="MobiDB-lite"/>
    </source>
</evidence>
<name>A0A4Y9YSA3_9AGAM</name>
<proteinExistence type="predicted"/>
<dbReference type="Proteomes" id="UP000298327">
    <property type="component" value="Unassembled WGS sequence"/>
</dbReference>
<organism evidence="2 3">
    <name type="scientific">Dentipellis fragilis</name>
    <dbReference type="NCBI Taxonomy" id="205917"/>
    <lineage>
        <taxon>Eukaryota</taxon>
        <taxon>Fungi</taxon>
        <taxon>Dikarya</taxon>
        <taxon>Basidiomycota</taxon>
        <taxon>Agaricomycotina</taxon>
        <taxon>Agaricomycetes</taxon>
        <taxon>Russulales</taxon>
        <taxon>Hericiaceae</taxon>
        <taxon>Dentipellis</taxon>
    </lineage>
</organism>
<protein>
    <submittedName>
        <fullName evidence="2">Uncharacterized protein</fullName>
    </submittedName>
</protein>
<dbReference type="EMBL" id="SEOQ01000368">
    <property type="protein sequence ID" value="TFY64578.1"/>
    <property type="molecule type" value="Genomic_DNA"/>
</dbReference>